<dbReference type="GO" id="GO:0016747">
    <property type="term" value="F:acyltransferase activity, transferring groups other than amino-acyl groups"/>
    <property type="evidence" value="ECO:0007669"/>
    <property type="project" value="InterPro"/>
</dbReference>
<dbReference type="InterPro" id="IPR016181">
    <property type="entry name" value="Acyl_CoA_acyltransferase"/>
</dbReference>
<dbReference type="PANTHER" id="PTHR42791">
    <property type="entry name" value="GNAT FAMILY ACETYLTRANSFERASE"/>
    <property type="match status" value="1"/>
</dbReference>
<evidence type="ECO:0000313" key="3">
    <source>
        <dbReference type="Proteomes" id="UP000199417"/>
    </source>
</evidence>
<feature type="domain" description="N-acetyltransferase" evidence="1">
    <location>
        <begin position="1"/>
        <end position="185"/>
    </location>
</feature>
<keyword evidence="2" id="KW-0808">Transferase</keyword>
<dbReference type="SUPFAM" id="SSF55729">
    <property type="entry name" value="Acyl-CoA N-acyltransferases (Nat)"/>
    <property type="match status" value="1"/>
</dbReference>
<dbReference type="PANTHER" id="PTHR42791:SF1">
    <property type="entry name" value="N-ACETYLTRANSFERASE DOMAIN-CONTAINING PROTEIN"/>
    <property type="match status" value="1"/>
</dbReference>
<keyword evidence="3" id="KW-1185">Reference proteome</keyword>
<dbReference type="InterPro" id="IPR000182">
    <property type="entry name" value="GNAT_dom"/>
</dbReference>
<dbReference type="AlphaFoldDB" id="A0A1G6R5R2"/>
<sequence>MRAPDLDRAAGVLADAFTGYPWTDWCVAADSHTERLAGLQRIYLEHMALPYGAAYIDASGSGVAAFVPPDMPEPAESVVSKIVELHGDRVGRLVEAENQLSRLPAEPDAWTLATVGVTRAGQGAGLGGALLKAGLAELDRHERACSLDTSTDRNLPLYERHGFVVTGHITLDGGPDVWRMHRQVARRA</sequence>
<dbReference type="PROSITE" id="PS51186">
    <property type="entry name" value="GNAT"/>
    <property type="match status" value="1"/>
</dbReference>
<gene>
    <name evidence="2" type="ORF">SAMN05444580_102334</name>
</gene>
<dbReference type="RefSeq" id="WP_245709172.1">
    <property type="nucleotide sequence ID" value="NZ_FNAB01000002.1"/>
</dbReference>
<evidence type="ECO:0000313" key="2">
    <source>
        <dbReference type="EMBL" id="SDC99624.1"/>
    </source>
</evidence>
<dbReference type="Pfam" id="PF13673">
    <property type="entry name" value="Acetyltransf_10"/>
    <property type="match status" value="1"/>
</dbReference>
<reference evidence="2 3" key="1">
    <citation type="submission" date="2016-10" db="EMBL/GenBank/DDBJ databases">
        <authorList>
            <person name="de Groot N.N."/>
        </authorList>
    </citation>
    <scope>NUCLEOTIDE SEQUENCE [LARGE SCALE GENOMIC DNA]</scope>
    <source>
        <strain evidence="2 3">JCM 11308</strain>
    </source>
</reference>
<dbReference type="EMBL" id="FNAB01000002">
    <property type="protein sequence ID" value="SDC99624.1"/>
    <property type="molecule type" value="Genomic_DNA"/>
</dbReference>
<protein>
    <submittedName>
        <fullName evidence="2">Acetyltransferase (GNAT) family protein</fullName>
    </submittedName>
</protein>
<proteinExistence type="predicted"/>
<evidence type="ECO:0000259" key="1">
    <source>
        <dbReference type="PROSITE" id="PS51186"/>
    </source>
</evidence>
<dbReference type="Gene3D" id="3.40.630.30">
    <property type="match status" value="1"/>
</dbReference>
<name>A0A1G6R5R2_9NOCA</name>
<dbReference type="Proteomes" id="UP000199417">
    <property type="component" value="Unassembled WGS sequence"/>
</dbReference>
<organism evidence="2 3">
    <name type="scientific">Rhodococcus tukisamuensis</name>
    <dbReference type="NCBI Taxonomy" id="168276"/>
    <lineage>
        <taxon>Bacteria</taxon>
        <taxon>Bacillati</taxon>
        <taxon>Actinomycetota</taxon>
        <taxon>Actinomycetes</taxon>
        <taxon>Mycobacteriales</taxon>
        <taxon>Nocardiaceae</taxon>
        <taxon>Rhodococcus</taxon>
    </lineage>
</organism>
<accession>A0A1G6R5R2</accession>
<dbReference type="STRING" id="168276.SAMN05444580_102334"/>
<dbReference type="InterPro" id="IPR052523">
    <property type="entry name" value="Trichothecene_AcTrans"/>
</dbReference>